<dbReference type="Gene3D" id="1.10.510.10">
    <property type="entry name" value="Transferase(Phosphotransferase) domain 1"/>
    <property type="match status" value="1"/>
</dbReference>
<dbReference type="SMART" id="SM00220">
    <property type="entry name" value="S_TKc"/>
    <property type="match status" value="1"/>
</dbReference>
<gene>
    <name evidence="9" type="ORF">EDC25_1321</name>
</gene>
<name>A0A4R3L249_9GAMM</name>
<evidence type="ECO:0000256" key="3">
    <source>
        <dbReference type="ARBA" id="ARBA00022679"/>
    </source>
</evidence>
<evidence type="ECO:0000259" key="8">
    <source>
        <dbReference type="PROSITE" id="PS50011"/>
    </source>
</evidence>
<dbReference type="InterPro" id="IPR000719">
    <property type="entry name" value="Prot_kinase_dom"/>
</dbReference>
<protein>
    <recommendedName>
        <fullName evidence="1">non-specific serine/threonine protein kinase</fullName>
        <ecNumber evidence="1">2.7.11.1</ecNumber>
    </recommendedName>
</protein>
<dbReference type="EMBL" id="SMAF01000032">
    <property type="protein sequence ID" value="TCS92761.1"/>
    <property type="molecule type" value="Genomic_DNA"/>
</dbReference>
<dbReference type="Gene3D" id="3.30.200.20">
    <property type="entry name" value="Phosphorylase Kinase, domain 1"/>
    <property type="match status" value="1"/>
</dbReference>
<evidence type="ECO:0000313" key="10">
    <source>
        <dbReference type="Proteomes" id="UP000294599"/>
    </source>
</evidence>
<accession>A0A4R3L249</accession>
<dbReference type="GO" id="GO:0005524">
    <property type="term" value="F:ATP binding"/>
    <property type="evidence" value="ECO:0007669"/>
    <property type="project" value="UniProtKB-KW"/>
</dbReference>
<keyword evidence="2 9" id="KW-0723">Serine/threonine-protein kinase</keyword>
<evidence type="ECO:0000256" key="7">
    <source>
        <dbReference type="SAM" id="Phobius"/>
    </source>
</evidence>
<dbReference type="Proteomes" id="UP000294599">
    <property type="component" value="Unassembled WGS sequence"/>
</dbReference>
<dbReference type="PANTHER" id="PTHR43671">
    <property type="entry name" value="SERINE/THREONINE-PROTEIN KINASE NEK"/>
    <property type="match status" value="1"/>
</dbReference>
<dbReference type="InterPro" id="IPR050660">
    <property type="entry name" value="NEK_Ser/Thr_kinase"/>
</dbReference>
<keyword evidence="6" id="KW-0067">ATP-binding</keyword>
<feature type="non-terminal residue" evidence="9">
    <location>
        <position position="962"/>
    </location>
</feature>
<keyword evidence="4" id="KW-0547">Nucleotide-binding</keyword>
<evidence type="ECO:0000256" key="5">
    <source>
        <dbReference type="ARBA" id="ARBA00022777"/>
    </source>
</evidence>
<dbReference type="InterPro" id="IPR011009">
    <property type="entry name" value="Kinase-like_dom_sf"/>
</dbReference>
<dbReference type="PROSITE" id="PS00108">
    <property type="entry name" value="PROTEIN_KINASE_ST"/>
    <property type="match status" value="1"/>
</dbReference>
<dbReference type="InterPro" id="IPR008271">
    <property type="entry name" value="Ser/Thr_kinase_AS"/>
</dbReference>
<evidence type="ECO:0000256" key="4">
    <source>
        <dbReference type="ARBA" id="ARBA00022741"/>
    </source>
</evidence>
<evidence type="ECO:0000256" key="6">
    <source>
        <dbReference type="ARBA" id="ARBA00022840"/>
    </source>
</evidence>
<feature type="transmembrane region" description="Helical" evidence="7">
    <location>
        <begin position="289"/>
        <end position="313"/>
    </location>
</feature>
<dbReference type="PROSITE" id="PS50011">
    <property type="entry name" value="PROTEIN_KINASE_DOM"/>
    <property type="match status" value="1"/>
</dbReference>
<dbReference type="AlphaFoldDB" id="A0A4R3L249"/>
<evidence type="ECO:0000256" key="2">
    <source>
        <dbReference type="ARBA" id="ARBA00022527"/>
    </source>
</evidence>
<feature type="domain" description="Protein kinase" evidence="8">
    <location>
        <begin position="3"/>
        <end position="276"/>
    </location>
</feature>
<evidence type="ECO:0000256" key="1">
    <source>
        <dbReference type="ARBA" id="ARBA00012513"/>
    </source>
</evidence>
<keyword evidence="7" id="KW-1133">Transmembrane helix</keyword>
<keyword evidence="10" id="KW-1185">Reference proteome</keyword>
<comment type="caution">
    <text evidence="9">The sequence shown here is derived from an EMBL/GenBank/DDBJ whole genome shotgun (WGS) entry which is preliminary data.</text>
</comment>
<dbReference type="SUPFAM" id="SSF48452">
    <property type="entry name" value="TPR-like"/>
    <property type="match status" value="1"/>
</dbReference>
<dbReference type="SUPFAM" id="SSF56112">
    <property type="entry name" value="Protein kinase-like (PK-like)"/>
    <property type="match status" value="1"/>
</dbReference>
<dbReference type="FunFam" id="1.10.510.10:FF:000021">
    <property type="entry name" value="Serine/threonine protein kinase"/>
    <property type="match status" value="1"/>
</dbReference>
<organism evidence="9 10">
    <name type="scientific">Pseudofulvimonas gallinarii</name>
    <dbReference type="NCBI Taxonomy" id="634155"/>
    <lineage>
        <taxon>Bacteria</taxon>
        <taxon>Pseudomonadati</taxon>
        <taxon>Pseudomonadota</taxon>
        <taxon>Gammaproteobacteria</taxon>
        <taxon>Lysobacterales</taxon>
        <taxon>Rhodanobacteraceae</taxon>
        <taxon>Pseudofulvimonas</taxon>
    </lineage>
</organism>
<keyword evidence="7" id="KW-0472">Membrane</keyword>
<dbReference type="Gene3D" id="1.25.40.10">
    <property type="entry name" value="Tetratricopeptide repeat domain"/>
    <property type="match status" value="1"/>
</dbReference>
<keyword evidence="5 9" id="KW-0418">Kinase</keyword>
<reference evidence="9 10" key="1">
    <citation type="submission" date="2019-03" db="EMBL/GenBank/DDBJ databases">
        <title>Genomic Encyclopedia of Type Strains, Phase IV (KMG-IV): sequencing the most valuable type-strain genomes for metagenomic binning, comparative biology and taxonomic classification.</title>
        <authorList>
            <person name="Goeker M."/>
        </authorList>
    </citation>
    <scope>NUCLEOTIDE SEQUENCE [LARGE SCALE GENOMIC DNA]</scope>
    <source>
        <strain evidence="9 10">DSM 21944</strain>
    </source>
</reference>
<proteinExistence type="predicted"/>
<dbReference type="PANTHER" id="PTHR43671:SF13">
    <property type="entry name" value="SERINE_THREONINE-PROTEIN KINASE NEK2"/>
    <property type="match status" value="1"/>
</dbReference>
<dbReference type="GO" id="GO:0004674">
    <property type="term" value="F:protein serine/threonine kinase activity"/>
    <property type="evidence" value="ECO:0007669"/>
    <property type="project" value="UniProtKB-KW"/>
</dbReference>
<dbReference type="EC" id="2.7.11.1" evidence="1"/>
<dbReference type="CDD" id="cd14014">
    <property type="entry name" value="STKc_PknB_like"/>
    <property type="match status" value="1"/>
</dbReference>
<dbReference type="Pfam" id="PF00069">
    <property type="entry name" value="Pkinase"/>
    <property type="match status" value="1"/>
</dbReference>
<dbReference type="InterPro" id="IPR011990">
    <property type="entry name" value="TPR-like_helical_dom_sf"/>
</dbReference>
<keyword evidence="7" id="KW-0812">Transmembrane</keyword>
<sequence length="962" mass="106119">MRFRTAVPVSAGATSRVLRVFDETLGREVALKLLHRSDPDVIERLRREVQAQARLDHPHIARVHGTGDWEGQPYIAMDFIDGQPLDQAAASLDDRDKAALVADVADALDCAHRHGLVHRDLKPSNILVARRDDGRPHAFVIDFGIAHDTTTADDLTRTGQILGTPGYIAPEVAAGAHFDARSDIYSLGVVLYELLAGRRPFLGSSAAEVIVQSLRREPPPLQALRPDIDPALARVVRQCLERDPDWRYPSASALRDDLRAFAAGRRVEARRDSPWLRLRRYRHNHPWRAAMATAIAVMALGVVALLLHSAWFARQQASKAQRFMEFAAGIEGGIRMHYLMPAHDIGPARGDLRARVDDFAAALRSDNGPAARHAGRMALGRALVALGDDGNARHHLMQAWASGEQSPDLDRLLGEVHLRLYWQAQREAAAIADEELRAERIHDANRQLRQPAEHHLERAASSGHAQGALAEALLHHLRDDRDRALLRLDEVAGRLDWPVDALLYGAGILQERSLEHELAGDIAAALHTLVQARERYVRAADIARSHPQAMEGLCTTGGRLLGLDRQERADEDLTSLLLHSCDLAIALDPGRPESYSAKSSALAAYAQRQRARAQAPDALVDSAIDTARTALALQPDSLRAQRALGSLLTTRDAWQLETGTAEDEAFIEAIDVLSRAQVQDPANAAGAMALVQAHLLRARLLATQGHDPDSEYQKAEQVLSAVAPPAEAPPVIEAQLAETRAWRGFHLYDSGKDAEPLLRANYDRIRLVRHRAPGHPRIDRAFAYAAWTLADLLWLIGRDPGIEAIAAVEAYEALLGRDPTDYNSLFNVTSLLYVLIDHRLDQGEDVAAMIGRLQQHVDRLVAQAGDRTPIDVQLQALALLQARIAIRDNRDPRALLRASRQHFQKAAANPIDRKSALLQFTELVDLEHRWRRANGRSDPALFESDLALIEAAADEYQEAAPL</sequence>
<keyword evidence="3" id="KW-0808">Transferase</keyword>
<evidence type="ECO:0000313" key="9">
    <source>
        <dbReference type="EMBL" id="TCS92761.1"/>
    </source>
</evidence>